<feature type="domain" description="DUF5983" evidence="1">
    <location>
        <begin position="6"/>
        <end position="95"/>
    </location>
</feature>
<evidence type="ECO:0000313" key="2">
    <source>
        <dbReference type="EMBL" id="GGN59584.1"/>
    </source>
</evidence>
<sequence length="95" mass="10816">MEFGRYLVLSTSHVCLSTAKRLDAWAALDRSLRPLAVASTHEGWFVASREIPEPYRRKIPQELLAAMRFARDLGCSYLLFDCDADTIDALPVFPW</sequence>
<evidence type="ECO:0000313" key="3">
    <source>
        <dbReference type="Proteomes" id="UP000605099"/>
    </source>
</evidence>
<gene>
    <name evidence="2" type="ORF">GCM10011349_40250</name>
</gene>
<accession>A0ABQ2JWM7</accession>
<keyword evidence="3" id="KW-1185">Reference proteome</keyword>
<dbReference type="Pfam" id="PF19419">
    <property type="entry name" value="DUF5983"/>
    <property type="match status" value="1"/>
</dbReference>
<comment type="caution">
    <text evidence="2">The sequence shown here is derived from an EMBL/GenBank/DDBJ whole genome shotgun (WGS) entry which is preliminary data.</text>
</comment>
<organism evidence="2 3">
    <name type="scientific">Novosphingobium indicum</name>
    <dbReference type="NCBI Taxonomy" id="462949"/>
    <lineage>
        <taxon>Bacteria</taxon>
        <taxon>Pseudomonadati</taxon>
        <taxon>Pseudomonadota</taxon>
        <taxon>Alphaproteobacteria</taxon>
        <taxon>Sphingomonadales</taxon>
        <taxon>Sphingomonadaceae</taxon>
        <taxon>Novosphingobium</taxon>
    </lineage>
</organism>
<protein>
    <recommendedName>
        <fullName evidence="1">DUF5983 domain-containing protein</fullName>
    </recommendedName>
</protein>
<name>A0ABQ2JWM7_9SPHN</name>
<dbReference type="Proteomes" id="UP000605099">
    <property type="component" value="Unassembled WGS sequence"/>
</dbReference>
<evidence type="ECO:0000259" key="1">
    <source>
        <dbReference type="Pfam" id="PF19419"/>
    </source>
</evidence>
<proteinExistence type="predicted"/>
<dbReference type="EMBL" id="BMLK01000026">
    <property type="protein sequence ID" value="GGN59584.1"/>
    <property type="molecule type" value="Genomic_DNA"/>
</dbReference>
<reference evidence="3" key="1">
    <citation type="journal article" date="2019" name="Int. J. Syst. Evol. Microbiol.">
        <title>The Global Catalogue of Microorganisms (GCM) 10K type strain sequencing project: providing services to taxonomists for standard genome sequencing and annotation.</title>
        <authorList>
            <consortium name="The Broad Institute Genomics Platform"/>
            <consortium name="The Broad Institute Genome Sequencing Center for Infectious Disease"/>
            <person name="Wu L."/>
            <person name="Ma J."/>
        </authorList>
    </citation>
    <scope>NUCLEOTIDE SEQUENCE [LARGE SCALE GENOMIC DNA]</scope>
    <source>
        <strain evidence="3">CGMCC 1.6784</strain>
    </source>
</reference>
<dbReference type="RefSeq" id="WP_188822646.1">
    <property type="nucleotide sequence ID" value="NZ_BMLK01000026.1"/>
</dbReference>
<dbReference type="InterPro" id="IPR046025">
    <property type="entry name" value="DUF5983"/>
</dbReference>